<dbReference type="InterPro" id="IPR002711">
    <property type="entry name" value="HNH"/>
</dbReference>
<dbReference type="Pfam" id="PF01844">
    <property type="entry name" value="HNH"/>
    <property type="match status" value="1"/>
</dbReference>
<reference evidence="3 4" key="1">
    <citation type="submission" date="2018-02" db="EMBL/GenBank/DDBJ databases">
        <title>Reclassifiation of [Polyangium] brachysporum DSM 7029 as Guopingzhaonella breviflexa gen. nov., sp. nov., a member of the family Comamonadaceae.</title>
        <authorList>
            <person name="Tang B."/>
        </authorList>
    </citation>
    <scope>NUCLEOTIDE SEQUENCE [LARGE SCALE GENOMIC DNA]</scope>
    <source>
        <strain evidence="3 4">BCRC 80649</strain>
    </source>
</reference>
<dbReference type="OrthoDB" id="9802640at2"/>
<evidence type="ECO:0000313" key="3">
    <source>
        <dbReference type="EMBL" id="PPE65118.1"/>
    </source>
</evidence>
<gene>
    <name evidence="3" type="ORF">C1704_15980</name>
</gene>
<feature type="domain" description="Type IV methyl-directed restriction enzyme EcoKMcrB subunit DNA-binding" evidence="2">
    <location>
        <begin position="12"/>
        <end position="190"/>
    </location>
</feature>
<name>A0A2S5SQU5_9BURK</name>
<dbReference type="Gene3D" id="3.30.920.90">
    <property type="match status" value="1"/>
</dbReference>
<sequence length="319" mass="35889">MSLRTALSIFVEEYPKAVERPFSGDALAEFIRRDIPQALQKVIGPNPRYLMHGSPGQGNWARAPWAAIYDRFVTDSAQDGYYVVYLVREDFKGIYLSLNQGVTSTRKQYGAEAKSALRVRAADFLARLGSQSAGLVTGQIDLASSGPANLSAYYEAGNICSLLYPSDGLPQDEVLESDLRRFVDLYFSLVSREPQLFERADAEEDEGTLGDEDLRRLREHKRVERNRKLALRAKQAHGYVCKACGFDFEARYGVIGKSFIEAHHLTPLSEFKGQRLTLDPKRDFTVLCSNCHRMIHRTSFVHSVEEFRAAYIAKDAGAF</sequence>
<dbReference type="AlphaFoldDB" id="A0A2S5SQU5"/>
<dbReference type="GO" id="GO:0003676">
    <property type="term" value="F:nucleic acid binding"/>
    <property type="evidence" value="ECO:0007669"/>
    <property type="project" value="InterPro"/>
</dbReference>
<dbReference type="CDD" id="cd00085">
    <property type="entry name" value="HNHc"/>
    <property type="match status" value="1"/>
</dbReference>
<feature type="domain" description="HNH" evidence="1">
    <location>
        <begin position="241"/>
        <end position="297"/>
    </location>
</feature>
<evidence type="ECO:0000259" key="1">
    <source>
        <dbReference type="Pfam" id="PF01844"/>
    </source>
</evidence>
<dbReference type="EMBL" id="PSNX01000016">
    <property type="protein sequence ID" value="PPE65118.1"/>
    <property type="molecule type" value="Genomic_DNA"/>
</dbReference>
<dbReference type="RefSeq" id="WP_104303733.1">
    <property type="nucleotide sequence ID" value="NZ_PSNX01000016.1"/>
</dbReference>
<dbReference type="GO" id="GO:0008270">
    <property type="term" value="F:zinc ion binding"/>
    <property type="evidence" value="ECO:0007669"/>
    <property type="project" value="InterPro"/>
</dbReference>
<dbReference type="InterPro" id="IPR021961">
    <property type="entry name" value="McrB_DNA-bd"/>
</dbReference>
<dbReference type="GO" id="GO:0004519">
    <property type="term" value="F:endonuclease activity"/>
    <property type="evidence" value="ECO:0007669"/>
    <property type="project" value="InterPro"/>
</dbReference>
<dbReference type="Pfam" id="PF12102">
    <property type="entry name" value="MrcB_N"/>
    <property type="match status" value="1"/>
</dbReference>
<protein>
    <submittedName>
        <fullName evidence="3">DUF3578 domain-containing protein</fullName>
    </submittedName>
</protein>
<organism evidence="3 4">
    <name type="scientific">Caldimonas caldifontis</name>
    <dbReference type="NCBI Taxonomy" id="1452508"/>
    <lineage>
        <taxon>Bacteria</taxon>
        <taxon>Pseudomonadati</taxon>
        <taxon>Pseudomonadota</taxon>
        <taxon>Betaproteobacteria</taxon>
        <taxon>Burkholderiales</taxon>
        <taxon>Sphaerotilaceae</taxon>
        <taxon>Caldimonas</taxon>
    </lineage>
</organism>
<evidence type="ECO:0000259" key="2">
    <source>
        <dbReference type="Pfam" id="PF12102"/>
    </source>
</evidence>
<dbReference type="Proteomes" id="UP000238605">
    <property type="component" value="Unassembled WGS sequence"/>
</dbReference>
<evidence type="ECO:0000313" key="4">
    <source>
        <dbReference type="Proteomes" id="UP000238605"/>
    </source>
</evidence>
<proteinExistence type="predicted"/>
<accession>A0A2S5SQU5</accession>
<keyword evidence="4" id="KW-1185">Reference proteome</keyword>
<comment type="caution">
    <text evidence="3">The sequence shown here is derived from an EMBL/GenBank/DDBJ whole genome shotgun (WGS) entry which is preliminary data.</text>
</comment>
<dbReference type="InterPro" id="IPR003615">
    <property type="entry name" value="HNH_nuc"/>
</dbReference>